<sequence>MTIKYSTLIVIICCAAVTLVPRILPFIFSKKMSFPKKLNDFLSFLPMCILTALFVSGLFEQKVGQFAQFNVQNVLASLPTLLVAFRTKNLVLTVLVGLATMAIIRAFL</sequence>
<gene>
    <name evidence="2" type="ORF">CBF30_02295</name>
</gene>
<evidence type="ECO:0000256" key="1">
    <source>
        <dbReference type="SAM" id="Phobius"/>
    </source>
</evidence>
<evidence type="ECO:0000313" key="2">
    <source>
        <dbReference type="EMBL" id="RSU08095.1"/>
    </source>
</evidence>
<name>A0A430AJ27_9ENTE</name>
<keyword evidence="3" id="KW-1185">Reference proteome</keyword>
<keyword evidence="1" id="KW-1133">Transmembrane helix</keyword>
<comment type="caution">
    <text evidence="2">The sequence shown here is derived from an EMBL/GenBank/DDBJ whole genome shotgun (WGS) entry which is preliminary data.</text>
</comment>
<protein>
    <submittedName>
        <fullName evidence="2">Branched-chain amino acid transporter AzlD</fullName>
    </submittedName>
</protein>
<feature type="transmembrane region" description="Helical" evidence="1">
    <location>
        <begin position="90"/>
        <end position="107"/>
    </location>
</feature>
<reference evidence="2 3" key="1">
    <citation type="submission" date="2017-05" db="EMBL/GenBank/DDBJ databases">
        <title>Vagococcus spp. assemblies.</title>
        <authorList>
            <person name="Gulvik C.A."/>
        </authorList>
    </citation>
    <scope>NUCLEOTIDE SEQUENCE [LARGE SCALE GENOMIC DNA]</scope>
    <source>
        <strain evidence="2 3">DSM 24756</strain>
    </source>
</reference>
<keyword evidence="1" id="KW-0472">Membrane</keyword>
<accession>A0A430AJ27</accession>
<keyword evidence="1" id="KW-0812">Transmembrane</keyword>
<evidence type="ECO:0000313" key="3">
    <source>
        <dbReference type="Proteomes" id="UP000288669"/>
    </source>
</evidence>
<dbReference type="EMBL" id="NGJZ01000001">
    <property type="protein sequence ID" value="RSU08095.1"/>
    <property type="molecule type" value="Genomic_DNA"/>
</dbReference>
<feature type="transmembrane region" description="Helical" evidence="1">
    <location>
        <begin position="41"/>
        <end position="59"/>
    </location>
</feature>
<dbReference type="OrthoDB" id="7870017at2"/>
<dbReference type="Pfam" id="PF05437">
    <property type="entry name" value="AzlD"/>
    <property type="match status" value="1"/>
</dbReference>
<dbReference type="AlphaFoldDB" id="A0A430AJ27"/>
<organism evidence="2 3">
    <name type="scientific">Vagococcus entomophilus</name>
    <dbReference type="NCBI Taxonomy" id="1160095"/>
    <lineage>
        <taxon>Bacteria</taxon>
        <taxon>Bacillati</taxon>
        <taxon>Bacillota</taxon>
        <taxon>Bacilli</taxon>
        <taxon>Lactobacillales</taxon>
        <taxon>Enterococcaceae</taxon>
        <taxon>Vagococcus</taxon>
    </lineage>
</organism>
<dbReference type="RefSeq" id="WP_126822355.1">
    <property type="nucleotide sequence ID" value="NZ_JBHLWU010000001.1"/>
</dbReference>
<dbReference type="Proteomes" id="UP000288669">
    <property type="component" value="Unassembled WGS sequence"/>
</dbReference>
<dbReference type="InterPro" id="IPR008407">
    <property type="entry name" value="Brnchd-chn_aa_trnsp_AzlD"/>
</dbReference>
<feature type="transmembrane region" description="Helical" evidence="1">
    <location>
        <begin position="6"/>
        <end position="29"/>
    </location>
</feature>
<proteinExistence type="predicted"/>